<dbReference type="SUPFAM" id="SSF48264">
    <property type="entry name" value="Cytochrome P450"/>
    <property type="match status" value="1"/>
</dbReference>
<evidence type="ECO:0000256" key="8">
    <source>
        <dbReference type="ARBA" id="ARBA00023004"/>
    </source>
</evidence>
<evidence type="ECO:0000256" key="4">
    <source>
        <dbReference type="ARBA" id="ARBA00010617"/>
    </source>
</evidence>
<comment type="subcellular location">
    <subcellularLocation>
        <location evidence="3">Endoplasmic reticulum membrane</location>
    </subcellularLocation>
</comment>
<evidence type="ECO:0000256" key="1">
    <source>
        <dbReference type="ARBA" id="ARBA00001971"/>
    </source>
</evidence>
<dbReference type="OrthoDB" id="6420752at2759"/>
<dbReference type="PANTHER" id="PTHR24291:SF189">
    <property type="entry name" value="CYTOCHROME P450 4C3-RELATED"/>
    <property type="match status" value="1"/>
</dbReference>
<feature type="binding site" description="axial binding residue" evidence="11">
    <location>
        <position position="471"/>
    </location>
    <ligand>
        <name>heme</name>
        <dbReference type="ChEBI" id="CHEBI:30413"/>
    </ligand>
    <ligandPart>
        <name>Fe</name>
        <dbReference type="ChEBI" id="CHEBI:18248"/>
    </ligandPart>
</feature>
<dbReference type="EMBL" id="BGPR01001770">
    <property type="protein sequence ID" value="GBM61521.1"/>
    <property type="molecule type" value="Genomic_DNA"/>
</dbReference>
<evidence type="ECO:0000256" key="6">
    <source>
        <dbReference type="ARBA" id="ARBA00022723"/>
    </source>
</evidence>
<evidence type="ECO:0000313" key="13">
    <source>
        <dbReference type="EMBL" id="GBM61521.1"/>
    </source>
</evidence>
<comment type="similarity">
    <text evidence="4">Belongs to the cytochrome P450 family.</text>
</comment>
<protein>
    <submittedName>
        <fullName evidence="13">Cytochrome P450 4V2</fullName>
    </submittedName>
</protein>
<keyword evidence="14" id="KW-1185">Reference proteome</keyword>
<evidence type="ECO:0000256" key="5">
    <source>
        <dbReference type="ARBA" id="ARBA00022617"/>
    </source>
</evidence>
<gene>
    <name evidence="13" type="primary">CYP4V2_7</name>
    <name evidence="13" type="ORF">AVEN_17064_1</name>
</gene>
<dbReference type="GO" id="GO:0005789">
    <property type="term" value="C:endoplasmic reticulum membrane"/>
    <property type="evidence" value="ECO:0007669"/>
    <property type="project" value="UniProtKB-SubCell"/>
</dbReference>
<keyword evidence="7" id="KW-0256">Endoplasmic reticulum</keyword>
<dbReference type="AlphaFoldDB" id="A0A4Y2H8L6"/>
<keyword evidence="9" id="KW-0503">Monooxygenase</keyword>
<dbReference type="PANTHER" id="PTHR24291">
    <property type="entry name" value="CYTOCHROME P450 FAMILY 4"/>
    <property type="match status" value="1"/>
</dbReference>
<dbReference type="InterPro" id="IPR036396">
    <property type="entry name" value="Cyt_P450_sf"/>
</dbReference>
<sequence length="528" mass="61779">MAALEVPEVETDYVWQWKMLNTSIVAAIAITFLIIMRYLLWRKRYSQLMPGRKVRFFSILGNLSDLPFSAKARNEYTLNVFLLKLFEAYSRLLNDAPLFCFWFFCSPIVILHKTEAIEAFVNDTKMLDKGWFYNWTHPVLGSGLLTSNAKKWKTRRKLLNPCVGMSVLKNFIPAMNEHSRTLVKRWRKEIHKDSTDIYLDLSLCAFDILSETMLGIKVGAQEHEDNAFSKVIYCVHRGMELIIDRLWNILHWSDFIYSLTRSGKEMKKIIETSDNFTRTIIRETKEKYFKGELKIGDEKRKSLMEVLLEHHLLTKELSEEDIREEVITFTIAGHHSSATSLTWTLYLIGLYKEVQVKIQAELDWIFGDDQERPANNEDLKEMKYLECVIKESLRLFPSVYFFARHISEDIKICNYTIPKDSTCVLVPYLVHRDEKVFSNPEEFDPDRFLPENSIKYNPNSYIPFATGPRNCIGQAFALIEEKIILSTLLRNYSFESLEQRDQLPPTIDIVLKPSKPIEVKIRARTRTS</sequence>
<keyword evidence="12" id="KW-1133">Transmembrane helix</keyword>
<dbReference type="InterPro" id="IPR001128">
    <property type="entry name" value="Cyt_P450"/>
</dbReference>
<comment type="caution">
    <text evidence="13">The sequence shown here is derived from an EMBL/GenBank/DDBJ whole genome shotgun (WGS) entry which is preliminary data.</text>
</comment>
<name>A0A4Y2H8L6_ARAVE</name>
<dbReference type="PRINTS" id="PR00385">
    <property type="entry name" value="P450"/>
</dbReference>
<organism evidence="13 14">
    <name type="scientific">Araneus ventricosus</name>
    <name type="common">Orbweaver spider</name>
    <name type="synonym">Epeira ventricosa</name>
    <dbReference type="NCBI Taxonomy" id="182803"/>
    <lineage>
        <taxon>Eukaryota</taxon>
        <taxon>Metazoa</taxon>
        <taxon>Ecdysozoa</taxon>
        <taxon>Arthropoda</taxon>
        <taxon>Chelicerata</taxon>
        <taxon>Arachnida</taxon>
        <taxon>Araneae</taxon>
        <taxon>Araneomorphae</taxon>
        <taxon>Entelegynae</taxon>
        <taxon>Araneoidea</taxon>
        <taxon>Araneidae</taxon>
        <taxon>Araneus</taxon>
    </lineage>
</organism>
<dbReference type="CDD" id="cd20628">
    <property type="entry name" value="CYP4"/>
    <property type="match status" value="1"/>
</dbReference>
<dbReference type="GO" id="GO:0004497">
    <property type="term" value="F:monooxygenase activity"/>
    <property type="evidence" value="ECO:0007669"/>
    <property type="project" value="UniProtKB-KW"/>
</dbReference>
<evidence type="ECO:0000256" key="3">
    <source>
        <dbReference type="ARBA" id="ARBA00004586"/>
    </source>
</evidence>
<keyword evidence="6 11" id="KW-0479">Metal-binding</keyword>
<keyword evidence="10 12" id="KW-0472">Membrane</keyword>
<proteinExistence type="inferred from homology"/>
<evidence type="ECO:0000256" key="2">
    <source>
        <dbReference type="ARBA" id="ARBA00003690"/>
    </source>
</evidence>
<evidence type="ECO:0000256" key="12">
    <source>
        <dbReference type="SAM" id="Phobius"/>
    </source>
</evidence>
<dbReference type="Pfam" id="PF00067">
    <property type="entry name" value="p450"/>
    <property type="match status" value="1"/>
</dbReference>
<feature type="transmembrane region" description="Helical" evidence="12">
    <location>
        <begin position="20"/>
        <end position="40"/>
    </location>
</feature>
<evidence type="ECO:0000256" key="9">
    <source>
        <dbReference type="ARBA" id="ARBA00023033"/>
    </source>
</evidence>
<keyword evidence="12" id="KW-0812">Transmembrane</keyword>
<dbReference type="GO" id="GO:0005506">
    <property type="term" value="F:iron ion binding"/>
    <property type="evidence" value="ECO:0007669"/>
    <property type="project" value="InterPro"/>
</dbReference>
<keyword evidence="9" id="KW-0560">Oxidoreductase</keyword>
<evidence type="ECO:0000313" key="14">
    <source>
        <dbReference type="Proteomes" id="UP000499080"/>
    </source>
</evidence>
<accession>A0A4Y2H8L6</accession>
<dbReference type="GO" id="GO:0020037">
    <property type="term" value="F:heme binding"/>
    <property type="evidence" value="ECO:0007669"/>
    <property type="project" value="InterPro"/>
</dbReference>
<dbReference type="GO" id="GO:0016705">
    <property type="term" value="F:oxidoreductase activity, acting on paired donors, with incorporation or reduction of molecular oxygen"/>
    <property type="evidence" value="ECO:0007669"/>
    <property type="project" value="InterPro"/>
</dbReference>
<evidence type="ECO:0000256" key="10">
    <source>
        <dbReference type="ARBA" id="ARBA00023136"/>
    </source>
</evidence>
<comment type="function">
    <text evidence="2">May be involved in the metabolism of insect hormones and in the breakdown of synthetic insecticides.</text>
</comment>
<dbReference type="Proteomes" id="UP000499080">
    <property type="component" value="Unassembled WGS sequence"/>
</dbReference>
<dbReference type="InterPro" id="IPR002403">
    <property type="entry name" value="Cyt_P450_E_grp-IV"/>
</dbReference>
<dbReference type="PRINTS" id="PR00465">
    <property type="entry name" value="EP450IV"/>
</dbReference>
<evidence type="ECO:0000256" key="11">
    <source>
        <dbReference type="PIRSR" id="PIRSR602403-1"/>
    </source>
</evidence>
<reference evidence="13 14" key="1">
    <citation type="journal article" date="2019" name="Sci. Rep.">
        <title>Orb-weaving spider Araneus ventricosus genome elucidates the spidroin gene catalogue.</title>
        <authorList>
            <person name="Kono N."/>
            <person name="Nakamura H."/>
            <person name="Ohtoshi R."/>
            <person name="Moran D.A.P."/>
            <person name="Shinohara A."/>
            <person name="Yoshida Y."/>
            <person name="Fujiwara M."/>
            <person name="Mori M."/>
            <person name="Tomita M."/>
            <person name="Arakawa K."/>
        </authorList>
    </citation>
    <scope>NUCLEOTIDE SEQUENCE [LARGE SCALE GENOMIC DNA]</scope>
</reference>
<keyword evidence="5 11" id="KW-0349">Heme</keyword>
<evidence type="ECO:0000256" key="7">
    <source>
        <dbReference type="ARBA" id="ARBA00022824"/>
    </source>
</evidence>
<comment type="cofactor">
    <cofactor evidence="1 11">
        <name>heme</name>
        <dbReference type="ChEBI" id="CHEBI:30413"/>
    </cofactor>
</comment>
<dbReference type="Gene3D" id="1.10.630.10">
    <property type="entry name" value="Cytochrome P450"/>
    <property type="match status" value="1"/>
</dbReference>
<keyword evidence="8 11" id="KW-0408">Iron</keyword>
<dbReference type="InterPro" id="IPR050196">
    <property type="entry name" value="Cytochrome_P450_Monoox"/>
</dbReference>